<dbReference type="OrthoDB" id="2352801at2"/>
<evidence type="ECO:0008006" key="3">
    <source>
        <dbReference type="Google" id="ProtNLM"/>
    </source>
</evidence>
<protein>
    <recommendedName>
        <fullName evidence="3">Septicolysin</fullName>
    </recommendedName>
</protein>
<name>A0A0A3IHG9_9BACI</name>
<accession>A0A0A3IHG9</accession>
<evidence type="ECO:0000313" key="2">
    <source>
        <dbReference type="Proteomes" id="UP000030437"/>
    </source>
</evidence>
<dbReference type="RefSeq" id="WP_036157615.1">
    <property type="nucleotide sequence ID" value="NZ_AVCX01000002.1"/>
</dbReference>
<dbReference type="STRING" id="1220589.CD32_18980"/>
<gene>
    <name evidence="1" type="ORF">CD32_18980</name>
</gene>
<keyword evidence="2" id="KW-1185">Reference proteome</keyword>
<dbReference type="AlphaFoldDB" id="A0A0A3IHG9"/>
<dbReference type="eggNOG" id="ENOG503289Y">
    <property type="taxonomic scope" value="Bacteria"/>
</dbReference>
<comment type="caution">
    <text evidence="1">The sequence shown here is derived from an EMBL/GenBank/DDBJ whole genome shotgun (WGS) entry which is preliminary data.</text>
</comment>
<sequence length="168" mass="19439">MISLAEAVKLKSILNKKKQELISEIHSVSHAIVEKGEEPKIPDRTLNQIDTELEDIRRDARILDRLIYEANIQNSIEFENETYTLVEAIELAIQLRAQSTLYKELGLSEKESFFHGSGDTIFYRVALYDPNEYRVKANELEKSAHRLSNAINAKNYQVQVDFDDSKYF</sequence>
<organism evidence="1 2">
    <name type="scientific">Lysinibacillus odysseyi 34hs-1 = NBRC 100172</name>
    <dbReference type="NCBI Taxonomy" id="1220589"/>
    <lineage>
        <taxon>Bacteria</taxon>
        <taxon>Bacillati</taxon>
        <taxon>Bacillota</taxon>
        <taxon>Bacilli</taxon>
        <taxon>Bacillales</taxon>
        <taxon>Bacillaceae</taxon>
        <taxon>Lysinibacillus</taxon>
    </lineage>
</organism>
<reference evidence="1 2" key="1">
    <citation type="submission" date="2014-02" db="EMBL/GenBank/DDBJ databases">
        <title>Draft genome sequence of Lysinibacillus odysseyi NBRC 100172.</title>
        <authorList>
            <person name="Zhang F."/>
            <person name="Wang G."/>
            <person name="Zhang L."/>
        </authorList>
    </citation>
    <scope>NUCLEOTIDE SEQUENCE [LARGE SCALE GENOMIC DNA]</scope>
    <source>
        <strain evidence="1 2">NBRC 100172</strain>
    </source>
</reference>
<evidence type="ECO:0000313" key="1">
    <source>
        <dbReference type="EMBL" id="KGR82915.1"/>
    </source>
</evidence>
<dbReference type="Proteomes" id="UP000030437">
    <property type="component" value="Unassembled WGS sequence"/>
</dbReference>
<dbReference type="EMBL" id="JPVP01000059">
    <property type="protein sequence ID" value="KGR82915.1"/>
    <property type="molecule type" value="Genomic_DNA"/>
</dbReference>
<dbReference type="Gene3D" id="6.10.320.10">
    <property type="match status" value="1"/>
</dbReference>
<proteinExistence type="predicted"/>